<dbReference type="AlphaFoldDB" id="A0A3N1KY43"/>
<keyword evidence="1" id="KW-0808">Transferase</keyword>
<evidence type="ECO:0000313" key="5">
    <source>
        <dbReference type="Proteomes" id="UP000278222"/>
    </source>
</evidence>
<dbReference type="Proteomes" id="UP000278222">
    <property type="component" value="Unassembled WGS sequence"/>
</dbReference>
<gene>
    <name evidence="4" type="ORF">EDC65_3703</name>
</gene>
<dbReference type="EMBL" id="RJKX01000015">
    <property type="protein sequence ID" value="ROP84352.1"/>
    <property type="molecule type" value="Genomic_DNA"/>
</dbReference>
<dbReference type="GO" id="GO:0005840">
    <property type="term" value="C:ribosome"/>
    <property type="evidence" value="ECO:0007669"/>
    <property type="project" value="UniProtKB-KW"/>
</dbReference>
<keyword evidence="2" id="KW-0012">Acyltransferase</keyword>
<accession>A0A3N1KY43</accession>
<dbReference type="PROSITE" id="PS51257">
    <property type="entry name" value="PROKAR_LIPOPROTEIN"/>
    <property type="match status" value="1"/>
</dbReference>
<keyword evidence="4" id="KW-0687">Ribonucleoprotein</keyword>
<dbReference type="RefSeq" id="WP_123692217.1">
    <property type="nucleotide sequence ID" value="NZ_AP019700.1"/>
</dbReference>
<dbReference type="NCBIfam" id="NF002959">
    <property type="entry name" value="PRK03624.1"/>
    <property type="match status" value="1"/>
</dbReference>
<organism evidence="4 5">
    <name type="scientific">Stella humosa</name>
    <dbReference type="NCBI Taxonomy" id="94"/>
    <lineage>
        <taxon>Bacteria</taxon>
        <taxon>Pseudomonadati</taxon>
        <taxon>Pseudomonadota</taxon>
        <taxon>Alphaproteobacteria</taxon>
        <taxon>Rhodospirillales</taxon>
        <taxon>Stellaceae</taxon>
        <taxon>Stella</taxon>
    </lineage>
</organism>
<proteinExistence type="predicted"/>
<dbReference type="GO" id="GO:0016747">
    <property type="term" value="F:acyltransferase activity, transferring groups other than amino-acyl groups"/>
    <property type="evidence" value="ECO:0007669"/>
    <property type="project" value="InterPro"/>
</dbReference>
<dbReference type="PANTHER" id="PTHR43877">
    <property type="entry name" value="AMINOALKYLPHOSPHONATE N-ACETYLTRANSFERASE-RELATED-RELATED"/>
    <property type="match status" value="1"/>
</dbReference>
<dbReference type="InterPro" id="IPR050832">
    <property type="entry name" value="Bact_Acetyltransf"/>
</dbReference>
<comment type="caution">
    <text evidence="4">The sequence shown here is derived from an EMBL/GenBank/DDBJ whole genome shotgun (WGS) entry which is preliminary data.</text>
</comment>
<evidence type="ECO:0000256" key="2">
    <source>
        <dbReference type="ARBA" id="ARBA00023315"/>
    </source>
</evidence>
<dbReference type="Gene3D" id="3.40.630.30">
    <property type="match status" value="1"/>
</dbReference>
<evidence type="ECO:0000256" key="1">
    <source>
        <dbReference type="ARBA" id="ARBA00022679"/>
    </source>
</evidence>
<name>A0A3N1KY43_9PROT</name>
<feature type="domain" description="N-acetyltransferase" evidence="3">
    <location>
        <begin position="1"/>
        <end position="136"/>
    </location>
</feature>
<dbReference type="CDD" id="cd04301">
    <property type="entry name" value="NAT_SF"/>
    <property type="match status" value="1"/>
</dbReference>
<dbReference type="Pfam" id="PF00583">
    <property type="entry name" value="Acetyltransf_1"/>
    <property type="match status" value="1"/>
</dbReference>
<dbReference type="SUPFAM" id="SSF55729">
    <property type="entry name" value="Acyl-CoA N-acyltransferases (Nat)"/>
    <property type="match status" value="1"/>
</dbReference>
<dbReference type="InterPro" id="IPR000182">
    <property type="entry name" value="GNAT_dom"/>
</dbReference>
<evidence type="ECO:0000313" key="4">
    <source>
        <dbReference type="EMBL" id="ROP84352.1"/>
    </source>
</evidence>
<sequence length="136" mass="15445">MEVRNYEPGDFAALVALWQACGLHPSRSDTPGSLERKLERDPDLFLVAELDGRLVASIIGSYDGRRGWINRLAVAPELRGQAIGRGLVDLVERRLAERGCDKVNLLVEPDNRQVVDYYDRLGYRTDELVFMEKWLA</sequence>
<keyword evidence="4" id="KW-0689">Ribosomal protein</keyword>
<dbReference type="InterPro" id="IPR016181">
    <property type="entry name" value="Acyl_CoA_acyltransferase"/>
</dbReference>
<dbReference type="PROSITE" id="PS51186">
    <property type="entry name" value="GNAT"/>
    <property type="match status" value="1"/>
</dbReference>
<protein>
    <submittedName>
        <fullName evidence="4">Ribosomal protein S18 acetylase RimI-like enzyme</fullName>
    </submittedName>
</protein>
<reference evidence="4 5" key="1">
    <citation type="submission" date="2018-11" db="EMBL/GenBank/DDBJ databases">
        <title>Genomic Encyclopedia of Type Strains, Phase IV (KMG-IV): sequencing the most valuable type-strain genomes for metagenomic binning, comparative biology and taxonomic classification.</title>
        <authorList>
            <person name="Goeker M."/>
        </authorList>
    </citation>
    <scope>NUCLEOTIDE SEQUENCE [LARGE SCALE GENOMIC DNA]</scope>
    <source>
        <strain evidence="4 5">DSM 5900</strain>
    </source>
</reference>
<evidence type="ECO:0000259" key="3">
    <source>
        <dbReference type="PROSITE" id="PS51186"/>
    </source>
</evidence>
<dbReference type="OrthoDB" id="1821130at2"/>
<keyword evidence="5" id="KW-1185">Reference proteome</keyword>